<keyword evidence="3" id="KW-0418">Kinase</keyword>
<dbReference type="Proteomes" id="UP001497457">
    <property type="component" value="Chromosome 22rd"/>
</dbReference>
<organism evidence="8 9">
    <name type="scientific">Urochloa decumbens</name>
    <dbReference type="NCBI Taxonomy" id="240449"/>
    <lineage>
        <taxon>Eukaryota</taxon>
        <taxon>Viridiplantae</taxon>
        <taxon>Streptophyta</taxon>
        <taxon>Embryophyta</taxon>
        <taxon>Tracheophyta</taxon>
        <taxon>Spermatophyta</taxon>
        <taxon>Magnoliopsida</taxon>
        <taxon>Liliopsida</taxon>
        <taxon>Poales</taxon>
        <taxon>Poaceae</taxon>
        <taxon>PACMAD clade</taxon>
        <taxon>Panicoideae</taxon>
        <taxon>Panicodae</taxon>
        <taxon>Paniceae</taxon>
        <taxon>Melinidinae</taxon>
        <taxon>Urochloa</taxon>
    </lineage>
</organism>
<dbReference type="SMART" id="SM00220">
    <property type="entry name" value="S_TKc"/>
    <property type="match status" value="1"/>
</dbReference>
<keyword evidence="1" id="KW-0808">Transferase</keyword>
<dbReference type="GO" id="GO:0005524">
    <property type="term" value="F:ATP binding"/>
    <property type="evidence" value="ECO:0007669"/>
    <property type="project" value="UniProtKB-UniRule"/>
</dbReference>
<keyword evidence="6" id="KW-0723">Serine/threonine-protein kinase</keyword>
<dbReference type="AlphaFoldDB" id="A0ABC9ARU8"/>
<dbReference type="InterPro" id="IPR011009">
    <property type="entry name" value="Kinase-like_dom_sf"/>
</dbReference>
<evidence type="ECO:0000256" key="6">
    <source>
        <dbReference type="RuleBase" id="RU000304"/>
    </source>
</evidence>
<evidence type="ECO:0000313" key="8">
    <source>
        <dbReference type="EMBL" id="CAL4984981.1"/>
    </source>
</evidence>
<feature type="binding site" evidence="5">
    <location>
        <position position="132"/>
    </location>
    <ligand>
        <name>ATP</name>
        <dbReference type="ChEBI" id="CHEBI:30616"/>
    </ligand>
</feature>
<proteinExistence type="inferred from homology"/>
<sequence>MPTSTEAAFNNRVPPSVSSVGIQMIRSETWSQVNFCFTPSAIYTHDSFISPCRPACCSASSGCSSSCLSQSSGMTSETSRATLLSTLPKNIPASFLRQITDDFSPQRELGKGAFGTVYKGIVEDGEVIAVKKLGENSPVANEKTFNNEVGNLMAAQHENIVKLVGFCHESQKKVVQHNGRYIIVDIAEIILCYEYLPKGSLEKYLFAESNRFDWDTRFKIVKGICKGLHFLHKEMDQPVVHMDLKPENILLDDNMVPKIADFGLSRLFGEEQTRMNTQNVVGSLGYMAPEYLYRGEISTQSDIYSLGLLIIQISTGEKNIPDNEDKCGRKFIEKVQRNWTDHHITSKYRSFGADCLQQIKTCVEIGLQCVDFERKNRPSVVDIILKLDGKHSV</sequence>
<dbReference type="PANTHER" id="PTHR45707">
    <property type="entry name" value="C2 CALCIUM/LIPID-BINDING PLANT PHOSPHORIBOSYLTRANSFERASE FAMILY PROTEIN"/>
    <property type="match status" value="1"/>
</dbReference>
<dbReference type="PIRSF" id="PIRSF000654">
    <property type="entry name" value="Integrin-linked_kinase"/>
    <property type="match status" value="1"/>
</dbReference>
<evidence type="ECO:0000256" key="1">
    <source>
        <dbReference type="ARBA" id="ARBA00022679"/>
    </source>
</evidence>
<name>A0ABC9ARU8_9POAL</name>
<feature type="domain" description="Protein kinase" evidence="7">
    <location>
        <begin position="103"/>
        <end position="393"/>
    </location>
</feature>
<protein>
    <recommendedName>
        <fullName evidence="7">Protein kinase domain-containing protein</fullName>
    </recommendedName>
</protein>
<evidence type="ECO:0000256" key="5">
    <source>
        <dbReference type="PROSITE-ProRule" id="PRU10141"/>
    </source>
</evidence>
<dbReference type="InterPro" id="IPR017441">
    <property type="entry name" value="Protein_kinase_ATP_BS"/>
</dbReference>
<dbReference type="PROSITE" id="PS50011">
    <property type="entry name" value="PROTEIN_KINASE_DOM"/>
    <property type="match status" value="1"/>
</dbReference>
<evidence type="ECO:0000256" key="3">
    <source>
        <dbReference type="ARBA" id="ARBA00022777"/>
    </source>
</evidence>
<dbReference type="InterPro" id="IPR000719">
    <property type="entry name" value="Prot_kinase_dom"/>
</dbReference>
<dbReference type="SUPFAM" id="SSF56112">
    <property type="entry name" value="Protein kinase-like (PK-like)"/>
    <property type="match status" value="1"/>
</dbReference>
<gene>
    <name evidence="8" type="ORF">URODEC1_LOCUS57743</name>
</gene>
<dbReference type="EMBL" id="OZ075132">
    <property type="protein sequence ID" value="CAL4984981.1"/>
    <property type="molecule type" value="Genomic_DNA"/>
</dbReference>
<dbReference type="Pfam" id="PF00069">
    <property type="entry name" value="Pkinase"/>
    <property type="match status" value="1"/>
</dbReference>
<evidence type="ECO:0000256" key="2">
    <source>
        <dbReference type="ARBA" id="ARBA00022741"/>
    </source>
</evidence>
<comment type="similarity">
    <text evidence="6">Belongs to the protein kinase superfamily.</text>
</comment>
<dbReference type="FunFam" id="1.10.510.10:FF:000625">
    <property type="entry name" value="Cysteine-rich receptor-like protein kinase 6"/>
    <property type="match status" value="1"/>
</dbReference>
<accession>A0ABC9ARU8</accession>
<dbReference type="Gene3D" id="1.10.510.10">
    <property type="entry name" value="Transferase(Phosphotransferase) domain 1"/>
    <property type="match status" value="1"/>
</dbReference>
<dbReference type="FunFam" id="3.30.200.20:FF:000465">
    <property type="entry name" value="Cysteine-rich receptor-like protein kinase 6"/>
    <property type="match status" value="1"/>
</dbReference>
<reference evidence="8" key="1">
    <citation type="submission" date="2024-10" db="EMBL/GenBank/DDBJ databases">
        <authorList>
            <person name="Ryan C."/>
        </authorList>
    </citation>
    <scope>NUCLEOTIDE SEQUENCE [LARGE SCALE GENOMIC DNA]</scope>
</reference>
<dbReference type="Gene3D" id="3.30.200.20">
    <property type="entry name" value="Phosphorylase Kinase, domain 1"/>
    <property type="match status" value="1"/>
</dbReference>
<keyword evidence="2 5" id="KW-0547">Nucleotide-binding</keyword>
<keyword evidence="9" id="KW-1185">Reference proteome</keyword>
<evidence type="ECO:0000256" key="4">
    <source>
        <dbReference type="ARBA" id="ARBA00022840"/>
    </source>
</evidence>
<dbReference type="PROSITE" id="PS00107">
    <property type="entry name" value="PROTEIN_KINASE_ATP"/>
    <property type="match status" value="1"/>
</dbReference>
<dbReference type="PROSITE" id="PS00108">
    <property type="entry name" value="PROTEIN_KINASE_ST"/>
    <property type="match status" value="1"/>
</dbReference>
<keyword evidence="4 5" id="KW-0067">ATP-binding</keyword>
<dbReference type="GO" id="GO:0004674">
    <property type="term" value="F:protein serine/threonine kinase activity"/>
    <property type="evidence" value="ECO:0007669"/>
    <property type="project" value="UniProtKB-KW"/>
</dbReference>
<evidence type="ECO:0000313" key="9">
    <source>
        <dbReference type="Proteomes" id="UP001497457"/>
    </source>
</evidence>
<evidence type="ECO:0000259" key="7">
    <source>
        <dbReference type="PROSITE" id="PS50011"/>
    </source>
</evidence>
<dbReference type="PANTHER" id="PTHR45707:SF59">
    <property type="entry name" value="PROTEIN KINASE DOMAIN-CONTAINING PROTEIN"/>
    <property type="match status" value="1"/>
</dbReference>
<dbReference type="InterPro" id="IPR008271">
    <property type="entry name" value="Ser/Thr_kinase_AS"/>
</dbReference>